<dbReference type="RefSeq" id="WP_094485669.1">
    <property type="nucleotide sequence ID" value="NZ_NOXX01000170.1"/>
</dbReference>
<evidence type="ECO:0000313" key="2">
    <source>
        <dbReference type="Proteomes" id="UP000216035"/>
    </source>
</evidence>
<dbReference type="AlphaFoldDB" id="A0A255ZX90"/>
<accession>A0A255ZX90</accession>
<comment type="caution">
    <text evidence="1">The sequence shown here is derived from an EMBL/GenBank/DDBJ whole genome shotgun (WGS) entry which is preliminary data.</text>
</comment>
<keyword evidence="2" id="KW-1185">Reference proteome</keyword>
<sequence>MKVHFGFFLLLTVLQQCTTAKTSSNLDANITYTAYSRGFFKEVHVRQNQFAVVEKRGADLQWKSLSAEDKKSVFEALKGINLNKISTLEAPTNKRFHDGAAIAQLKVETKTDTFESAAFDHGNPPQEIATLVEQLLKLESKP</sequence>
<name>A0A255ZX90_9FLAO</name>
<dbReference type="Proteomes" id="UP000216035">
    <property type="component" value="Unassembled WGS sequence"/>
</dbReference>
<evidence type="ECO:0000313" key="1">
    <source>
        <dbReference type="EMBL" id="OYQ46118.1"/>
    </source>
</evidence>
<reference evidence="1 2" key="1">
    <citation type="submission" date="2017-07" db="EMBL/GenBank/DDBJ databases">
        <title>Flavobacterium cyanobacteriorum sp. nov., isolated from cyanobacterial aggregates in a eutrophic lake.</title>
        <authorList>
            <person name="Cai H."/>
        </authorList>
    </citation>
    <scope>NUCLEOTIDE SEQUENCE [LARGE SCALE GENOMIC DNA]</scope>
    <source>
        <strain evidence="1 2">TH167</strain>
    </source>
</reference>
<proteinExistence type="predicted"/>
<dbReference type="EMBL" id="NOXX01000170">
    <property type="protein sequence ID" value="OYQ46118.1"/>
    <property type="molecule type" value="Genomic_DNA"/>
</dbReference>
<organism evidence="1 2">
    <name type="scientific">Flavobacterium aurantiibacter</name>
    <dbReference type="NCBI Taxonomy" id="2023067"/>
    <lineage>
        <taxon>Bacteria</taxon>
        <taxon>Pseudomonadati</taxon>
        <taxon>Bacteroidota</taxon>
        <taxon>Flavobacteriia</taxon>
        <taxon>Flavobacteriales</taxon>
        <taxon>Flavobacteriaceae</taxon>
        <taxon>Flavobacterium</taxon>
    </lineage>
</organism>
<protein>
    <submittedName>
        <fullName evidence="1">Uncharacterized protein</fullName>
    </submittedName>
</protein>
<gene>
    <name evidence="1" type="ORF">CHX27_05015</name>
</gene>
<dbReference type="OrthoDB" id="1446480at2"/>